<dbReference type="GO" id="GO:0043165">
    <property type="term" value="P:Gram-negative-bacterium-type cell outer membrane assembly"/>
    <property type="evidence" value="ECO:0007669"/>
    <property type="project" value="UniProtKB-UniRule"/>
</dbReference>
<evidence type="ECO:0000313" key="4">
    <source>
        <dbReference type="Proteomes" id="UP000515292"/>
    </source>
</evidence>
<feature type="signal peptide" evidence="1">
    <location>
        <begin position="1"/>
        <end position="19"/>
    </location>
</feature>
<dbReference type="KEGG" id="sand:H3309_03480"/>
<dbReference type="AlphaFoldDB" id="A0A7G5IJM9"/>
<dbReference type="GO" id="GO:1990351">
    <property type="term" value="C:transporter complex"/>
    <property type="evidence" value="ECO:0007669"/>
    <property type="project" value="TreeGrafter"/>
</dbReference>
<dbReference type="GO" id="GO:0015920">
    <property type="term" value="P:lipopolysaccharide transport"/>
    <property type="evidence" value="ECO:0007669"/>
    <property type="project" value="InterPro"/>
</dbReference>
<comment type="function">
    <text evidence="1">Involved in the assembly of lipopolysaccharide (LPS) at the surface of the outer membrane.</text>
</comment>
<dbReference type="InterPro" id="IPR050218">
    <property type="entry name" value="LptD"/>
</dbReference>
<dbReference type="PANTHER" id="PTHR30189">
    <property type="entry name" value="LPS-ASSEMBLY PROTEIN"/>
    <property type="match status" value="1"/>
</dbReference>
<keyword evidence="1" id="KW-0732">Signal</keyword>
<keyword evidence="4" id="KW-1185">Reference proteome</keyword>
<accession>A0A7G5IJM9</accession>
<keyword evidence="1" id="KW-0998">Cell outer membrane</keyword>
<dbReference type="Proteomes" id="UP000515292">
    <property type="component" value="Chromosome"/>
</dbReference>
<gene>
    <name evidence="1" type="primary">lptD</name>
    <name evidence="3" type="ORF">H3309_03480</name>
</gene>
<dbReference type="PANTHER" id="PTHR30189:SF1">
    <property type="entry name" value="LPS-ASSEMBLY PROTEIN LPTD"/>
    <property type="match status" value="1"/>
</dbReference>
<proteinExistence type="inferred from homology"/>
<feature type="domain" description="LptD C-terminal" evidence="2">
    <location>
        <begin position="292"/>
        <end position="657"/>
    </location>
</feature>
<dbReference type="InterPro" id="IPR007543">
    <property type="entry name" value="LptD_C"/>
</dbReference>
<evidence type="ECO:0000259" key="2">
    <source>
        <dbReference type="Pfam" id="PF04453"/>
    </source>
</evidence>
<dbReference type="Gene3D" id="2.60.450.10">
    <property type="entry name" value="Lipopolysaccharide (LPS) transport protein A like domain"/>
    <property type="match status" value="1"/>
</dbReference>
<comment type="similarity">
    <text evidence="1">Belongs to the LptD family.</text>
</comment>
<protein>
    <recommendedName>
        <fullName evidence="1">LPS-assembly protein LptD</fullName>
    </recommendedName>
</protein>
<evidence type="ECO:0000256" key="1">
    <source>
        <dbReference type="HAMAP-Rule" id="MF_01411"/>
    </source>
</evidence>
<dbReference type="HAMAP" id="MF_01411">
    <property type="entry name" value="LPS_assembly_LptD"/>
    <property type="match status" value="1"/>
</dbReference>
<dbReference type="InterPro" id="IPR020889">
    <property type="entry name" value="LipoPS_assembly_LptD"/>
</dbReference>
<organism evidence="3 4">
    <name type="scientific">Sandaracinobacteroides saxicola</name>
    <dbReference type="NCBI Taxonomy" id="2759707"/>
    <lineage>
        <taxon>Bacteria</taxon>
        <taxon>Pseudomonadati</taxon>
        <taxon>Pseudomonadota</taxon>
        <taxon>Alphaproteobacteria</taxon>
        <taxon>Sphingomonadales</taxon>
        <taxon>Sphingosinicellaceae</taxon>
        <taxon>Sandaracinobacteroides</taxon>
    </lineage>
</organism>
<evidence type="ECO:0000313" key="3">
    <source>
        <dbReference type="EMBL" id="QMW23571.1"/>
    </source>
</evidence>
<dbReference type="Pfam" id="PF04453">
    <property type="entry name" value="LptD"/>
    <property type="match status" value="1"/>
</dbReference>
<dbReference type="EMBL" id="CP059851">
    <property type="protein sequence ID" value="QMW23571.1"/>
    <property type="molecule type" value="Genomic_DNA"/>
</dbReference>
<comment type="subcellular location">
    <subcellularLocation>
        <location evidence="1">Cell outer membrane</location>
    </subcellularLocation>
</comment>
<feature type="chain" id="PRO_5029073789" description="LPS-assembly protein LptD" evidence="1">
    <location>
        <begin position="20"/>
        <end position="730"/>
    </location>
</feature>
<reference evidence="3 4" key="1">
    <citation type="submission" date="2020-07" db="EMBL/GenBank/DDBJ databases">
        <title>Complete genome sequence for Sandaracinobacter sp. M6.</title>
        <authorList>
            <person name="Tang Y."/>
            <person name="Liu Q."/>
            <person name="Guo Z."/>
            <person name="Lei P."/>
            <person name="Huang B."/>
        </authorList>
    </citation>
    <scope>NUCLEOTIDE SEQUENCE [LARGE SCALE GENOMIC DNA]</scope>
    <source>
        <strain evidence="3 4">M6</strain>
    </source>
</reference>
<dbReference type="GO" id="GO:0009279">
    <property type="term" value="C:cell outer membrane"/>
    <property type="evidence" value="ECO:0007669"/>
    <property type="project" value="UniProtKB-SubCell"/>
</dbReference>
<comment type="subunit">
    <text evidence="1">Component of the lipopolysaccharide transport and assembly complex.</text>
</comment>
<sequence length="730" mass="80946" precursor="true">MMRPLFLSLLLACASPGFSQDAPPPAANQAEEIEFSANLLTYDENADLVTATGDVILTRDGTRLTADRVRWERKTGLVEADGRVLIVDPSGNRVVGDRIALTDSLKDGFVSNILLVLEDGSRLAAVDGVRKDEVTTLNRAVYSPCAVVDANGCPLRPVWQIKALRIVHDPARGLVSYQKARLEMFGIPLVALPGLSHPDNFDRNRSGLLGPDVRFNRFLGAEVSLPYFISFAPNRDLTLTPFLYTGVNPVLGASYRHLFDAGPIEIGGRITWARGQTLAPDGVSLLDTANRIRGNLDIKGQLNHGDGWRSTFSSRLATDDNFLGRYQISYDDRLRSTWNLEHFGGQSYLSVQGWAFQGLRATDRADTTPLALPLVDFRWRLPLQPLGGALMLHVNSLNIHRAAGQDMTRALASLQWDRSWLSTAGQRLTLTALVRGDVYNTRNGELADLPLYAGENGWKARAIPLVAADIEWPLAGALWGGTQTLTPHIQFVASRAGVNSGIPNEDARAIDLEDINLFSLNRFPGFDRWEGGARITYGATWTWNAPGLAASAQLGQSYRFSSEGNLYPDGTGLSNRFSDLVGRFNIRIGRWVELSQRVRIDNENLAIRRNETDVTFGTRSTYATVGYFKYNRNINLEDLRDHEELRLGGRLPVGRFWAVYGAIIVDLTSRADDPLTVNDGFQPIRHRVGVTYLDDCLEFGLSWRRDYVSNINIRRGNSFLFTLSLKNLGI</sequence>
<name>A0A7G5IJM9_9SPHN</name>
<comment type="caution">
    <text evidence="1">Lacks conserved residue(s) required for the propagation of feature annotation.</text>
</comment>
<keyword evidence="1" id="KW-0472">Membrane</keyword>